<feature type="signal peptide" evidence="1">
    <location>
        <begin position="1"/>
        <end position="24"/>
    </location>
</feature>
<organism evidence="2 3">
    <name type="scientific">Trema orientale</name>
    <name type="common">Charcoal tree</name>
    <name type="synonym">Celtis orientalis</name>
    <dbReference type="NCBI Taxonomy" id="63057"/>
    <lineage>
        <taxon>Eukaryota</taxon>
        <taxon>Viridiplantae</taxon>
        <taxon>Streptophyta</taxon>
        <taxon>Embryophyta</taxon>
        <taxon>Tracheophyta</taxon>
        <taxon>Spermatophyta</taxon>
        <taxon>Magnoliopsida</taxon>
        <taxon>eudicotyledons</taxon>
        <taxon>Gunneridae</taxon>
        <taxon>Pentapetalae</taxon>
        <taxon>rosids</taxon>
        <taxon>fabids</taxon>
        <taxon>Rosales</taxon>
        <taxon>Cannabaceae</taxon>
        <taxon>Trema</taxon>
    </lineage>
</organism>
<dbReference type="Proteomes" id="UP000237000">
    <property type="component" value="Unassembled WGS sequence"/>
</dbReference>
<evidence type="ECO:0000256" key="1">
    <source>
        <dbReference type="SAM" id="SignalP"/>
    </source>
</evidence>
<name>A0A2P5FL07_TREOI</name>
<dbReference type="AlphaFoldDB" id="A0A2P5FL07"/>
<proteinExistence type="predicted"/>
<keyword evidence="3" id="KW-1185">Reference proteome</keyword>
<gene>
    <name evidence="2" type="ORF">TorRG33x02_057110</name>
</gene>
<dbReference type="OrthoDB" id="1915362at2759"/>
<keyword evidence="1" id="KW-0732">Signal</keyword>
<sequence length="90" mass="10047">MARSLMLHVFLFSLIISHMPSYEARKVLSPEKKDFLLSEDRPAQTMLPKDQNNSGIEGQAVTENEKLSTIIKRGESNRVLKSVPSPGIGH</sequence>
<reference evidence="3" key="1">
    <citation type="submission" date="2016-06" db="EMBL/GenBank/DDBJ databases">
        <title>Parallel loss of symbiosis genes in relatives of nitrogen-fixing non-legume Parasponia.</title>
        <authorList>
            <person name="Van Velzen R."/>
            <person name="Holmer R."/>
            <person name="Bu F."/>
            <person name="Rutten L."/>
            <person name="Van Zeijl A."/>
            <person name="Liu W."/>
            <person name="Santuari L."/>
            <person name="Cao Q."/>
            <person name="Sharma T."/>
            <person name="Shen D."/>
            <person name="Roswanjaya Y."/>
            <person name="Wardhani T."/>
            <person name="Kalhor M.S."/>
            <person name="Jansen J."/>
            <person name="Van den Hoogen J."/>
            <person name="Gungor B."/>
            <person name="Hartog M."/>
            <person name="Hontelez J."/>
            <person name="Verver J."/>
            <person name="Yang W.-C."/>
            <person name="Schijlen E."/>
            <person name="Repin R."/>
            <person name="Schilthuizen M."/>
            <person name="Schranz E."/>
            <person name="Heidstra R."/>
            <person name="Miyata K."/>
            <person name="Fedorova E."/>
            <person name="Kohlen W."/>
            <person name="Bisseling T."/>
            <person name="Smit S."/>
            <person name="Geurts R."/>
        </authorList>
    </citation>
    <scope>NUCLEOTIDE SEQUENCE [LARGE SCALE GENOMIC DNA]</scope>
    <source>
        <strain evidence="3">cv. RG33-2</strain>
    </source>
</reference>
<accession>A0A2P5FL07</accession>
<evidence type="ECO:0000313" key="2">
    <source>
        <dbReference type="EMBL" id="PON98477.1"/>
    </source>
</evidence>
<evidence type="ECO:0000313" key="3">
    <source>
        <dbReference type="Proteomes" id="UP000237000"/>
    </source>
</evidence>
<feature type="chain" id="PRO_5015192032" description="Transmembrane protein" evidence="1">
    <location>
        <begin position="25"/>
        <end position="90"/>
    </location>
</feature>
<dbReference type="InParanoid" id="A0A2P5FL07"/>
<evidence type="ECO:0008006" key="4">
    <source>
        <dbReference type="Google" id="ProtNLM"/>
    </source>
</evidence>
<comment type="caution">
    <text evidence="2">The sequence shown here is derived from an EMBL/GenBank/DDBJ whole genome shotgun (WGS) entry which is preliminary data.</text>
</comment>
<dbReference type="EMBL" id="JXTC01000024">
    <property type="protein sequence ID" value="PON98477.1"/>
    <property type="molecule type" value="Genomic_DNA"/>
</dbReference>
<protein>
    <recommendedName>
        <fullName evidence="4">Transmembrane protein</fullName>
    </recommendedName>
</protein>